<evidence type="ECO:0000313" key="8">
    <source>
        <dbReference type="Proteomes" id="UP000030905"/>
    </source>
</evidence>
<reference evidence="5 8" key="1">
    <citation type="journal article" date="2015" name="Genome Announc.">
        <title>Complete Genome Sequence of the Nitrogen-Fixing and Solvent-Producing Clostridium pasteurianum DSM 525.</title>
        <authorList>
            <person name="Poehlein A."/>
            <person name="Grosse-Honebrink A."/>
            <person name="Zhang Y."/>
            <person name="Minton N.P."/>
            <person name="Daniel R."/>
        </authorList>
    </citation>
    <scope>NUCLEOTIDE SEQUENCE [LARGE SCALE GENOMIC DNA]</scope>
    <source>
        <strain evidence="5">DSM 525</strain>
        <strain evidence="8">DSM 525 / ATCC 6013</strain>
    </source>
</reference>
<dbReference type="AlphaFoldDB" id="A0A0H3IY13"/>
<dbReference type="KEGG" id="cpat:CLPA_c02860"/>
<dbReference type="Proteomes" id="UP000028042">
    <property type="component" value="Unassembled WGS sequence"/>
</dbReference>
<dbReference type="PANTHER" id="PTHR42659">
    <property type="entry name" value="XANTHINE DEHYDROGENASE SUBUNIT C-RELATED"/>
    <property type="match status" value="1"/>
</dbReference>
<reference evidence="6 7" key="3">
    <citation type="journal article" name="Genome Announc.">
        <title>Improved Draft Genome Sequence of Clostridium pasteurianum Strain ATCC 6013 (DSM 525) Using a Hybrid Next-Generation Sequencing Approach.</title>
        <authorList>
            <person name="Pyne M.E."/>
            <person name="Utturkar S."/>
            <person name="Brown S.D."/>
            <person name="Moo-Young M."/>
            <person name="Chung D.A."/>
            <person name="Chou C.P."/>
        </authorList>
    </citation>
    <scope>NUCLEOTIDE SEQUENCE [LARGE SCALE GENOMIC DNA]</scope>
    <source>
        <strain evidence="6 7">ATCC 6013</strain>
    </source>
</reference>
<dbReference type="EMBL" id="CP009268">
    <property type="protein sequence ID" value="AJA50374.1"/>
    <property type="molecule type" value="Genomic_DNA"/>
</dbReference>
<dbReference type="InterPro" id="IPR002346">
    <property type="entry name" value="Mopterin_DH_FAD-bd"/>
</dbReference>
<evidence type="ECO:0000256" key="3">
    <source>
        <dbReference type="ARBA" id="ARBA00023002"/>
    </source>
</evidence>
<evidence type="ECO:0000259" key="4">
    <source>
        <dbReference type="PROSITE" id="PS51387"/>
    </source>
</evidence>
<dbReference type="GO" id="GO:0050138">
    <property type="term" value="F:nicotinate dehydrogenase activity"/>
    <property type="evidence" value="ECO:0007669"/>
    <property type="project" value="UniProtKB-EC"/>
</dbReference>
<dbReference type="InterPro" id="IPR036318">
    <property type="entry name" value="FAD-bd_PCMH-like_sf"/>
</dbReference>
<dbReference type="InterPro" id="IPR016166">
    <property type="entry name" value="FAD-bd_PCMH"/>
</dbReference>
<dbReference type="GO" id="GO:0071949">
    <property type="term" value="F:FAD binding"/>
    <property type="evidence" value="ECO:0007669"/>
    <property type="project" value="InterPro"/>
</dbReference>
<evidence type="ECO:0000256" key="2">
    <source>
        <dbReference type="ARBA" id="ARBA00022827"/>
    </source>
</evidence>
<dbReference type="Proteomes" id="UP000030905">
    <property type="component" value="Chromosome"/>
</dbReference>
<dbReference type="KEGG" id="cpae:CPAST_c02860"/>
<evidence type="ECO:0000256" key="1">
    <source>
        <dbReference type="ARBA" id="ARBA00022630"/>
    </source>
</evidence>
<evidence type="ECO:0000313" key="5">
    <source>
        <dbReference type="EMBL" id="AJA50374.1"/>
    </source>
</evidence>
<protein>
    <submittedName>
        <fullName evidence="6">Carbon-monoxide dehydrogenase (Acceptor)</fullName>
        <ecNumber evidence="6">1.2.99.2</ecNumber>
    </submittedName>
    <submittedName>
        <fullName evidence="5">Nicotinate dehydrogenase FAD-subunit</fullName>
        <ecNumber evidence="5">1.17.1.5</ecNumber>
    </submittedName>
</protein>
<name>A0A0H3IY13_CLOPA</name>
<dbReference type="InterPro" id="IPR005107">
    <property type="entry name" value="CO_DH_flav_C"/>
</dbReference>
<sequence length="305" mass="33693">MNSFQYYSPKSVRETLNILDRCGENTYILAGGTDFIVKMRKKIVEPKNVVNLKKVEELSYIEEKDNIIKIGSMTTHSQIEQNKIINKKATILAEACRDVGSTQIRNLGTIGGNIMNSSAAADSVAALVALDSSCVIVGSEGERLVNINDLYGKNGNAVINKGEILKEIFFKTPNSNIVSGFKKLGRRSALAIVVVSIGIIIEKMPEENICKNIRISLGAISRNPCRAKAAEDILIGKEINVDNIEKCLDKISEFTVSNLEKSPFRNLISHKRYAVKGIGLEVFERICSEIKSVRRHNYGKSESVL</sequence>
<keyword evidence="8" id="KW-1185">Reference proteome</keyword>
<dbReference type="SUPFAM" id="SSF55447">
    <property type="entry name" value="CO dehydrogenase flavoprotein C-terminal domain-like"/>
    <property type="match status" value="1"/>
</dbReference>
<dbReference type="PROSITE" id="PS51387">
    <property type="entry name" value="FAD_PCMH"/>
    <property type="match status" value="1"/>
</dbReference>
<dbReference type="PATRIC" id="fig|1262449.3.peg.176"/>
<dbReference type="EMBL" id="JPGY02000001">
    <property type="protein sequence ID" value="KRU13614.1"/>
    <property type="molecule type" value="Genomic_DNA"/>
</dbReference>
<dbReference type="EC" id="1.2.99.2" evidence="6"/>
<accession>A0A0H3IY13</accession>
<evidence type="ECO:0000313" key="7">
    <source>
        <dbReference type="Proteomes" id="UP000028042"/>
    </source>
</evidence>
<dbReference type="SUPFAM" id="SSF56176">
    <property type="entry name" value="FAD-binding/transporter-associated domain-like"/>
    <property type="match status" value="1"/>
</dbReference>
<keyword evidence="3 5" id="KW-0560">Oxidoreductase</keyword>
<dbReference type="GeneID" id="93072530"/>
<dbReference type="Gene3D" id="3.30.43.10">
    <property type="entry name" value="Uridine Diphospho-n-acetylenolpyruvylglucosamine Reductase, domain 2"/>
    <property type="match status" value="1"/>
</dbReference>
<organism evidence="5 8">
    <name type="scientific">Clostridium pasteurianum DSM 525 = ATCC 6013</name>
    <dbReference type="NCBI Taxonomy" id="1262449"/>
    <lineage>
        <taxon>Bacteria</taxon>
        <taxon>Bacillati</taxon>
        <taxon>Bacillota</taxon>
        <taxon>Clostridia</taxon>
        <taxon>Eubacteriales</taxon>
        <taxon>Clostridiaceae</taxon>
        <taxon>Clostridium</taxon>
    </lineage>
</organism>
<dbReference type="InterPro" id="IPR016167">
    <property type="entry name" value="FAD-bd_PCMH_sub1"/>
</dbReference>
<proteinExistence type="predicted"/>
<gene>
    <name evidence="5" type="primary">ndhF1</name>
    <name evidence="5" type="ORF">CLPA_c02860</name>
    <name evidence="6" type="ORF">CP6013_02862</name>
</gene>
<dbReference type="InterPro" id="IPR036683">
    <property type="entry name" value="CO_DH_flav_C_dom_sf"/>
</dbReference>
<dbReference type="EC" id="1.17.1.5" evidence="5"/>
<dbReference type="Pfam" id="PF00941">
    <property type="entry name" value="FAD_binding_5"/>
    <property type="match status" value="1"/>
</dbReference>
<keyword evidence="2" id="KW-0274">FAD</keyword>
<dbReference type="Gene3D" id="3.30.390.50">
    <property type="entry name" value="CO dehydrogenase flavoprotein, C-terminal domain"/>
    <property type="match status" value="1"/>
</dbReference>
<dbReference type="PANTHER" id="PTHR42659:SF2">
    <property type="entry name" value="XANTHINE DEHYDROGENASE SUBUNIT C-RELATED"/>
    <property type="match status" value="1"/>
</dbReference>
<dbReference type="Pfam" id="PF03450">
    <property type="entry name" value="CO_deh_flav_C"/>
    <property type="match status" value="1"/>
</dbReference>
<dbReference type="eggNOG" id="COG1319">
    <property type="taxonomic scope" value="Bacteria"/>
</dbReference>
<dbReference type="Gene3D" id="3.30.465.10">
    <property type="match status" value="1"/>
</dbReference>
<dbReference type="InterPro" id="IPR016169">
    <property type="entry name" value="FAD-bd_PCMH_sub2"/>
</dbReference>
<keyword evidence="1" id="KW-0285">Flavoprotein</keyword>
<dbReference type="InterPro" id="IPR051312">
    <property type="entry name" value="Diverse_Substr_Oxidored"/>
</dbReference>
<feature type="domain" description="FAD-binding PCMH-type" evidence="4">
    <location>
        <begin position="1"/>
        <end position="175"/>
    </location>
</feature>
<reference evidence="6" key="2">
    <citation type="submission" date="2015-10" db="EMBL/GenBank/DDBJ databases">
        <title>Improved Draft Genome Sequence of Clostridium pasteurianum Strain ATCC 6013 (DSM 525) Using a Hybrid Next-Generation Sequencing Approach.</title>
        <authorList>
            <person name="Pyne M.E."/>
            <person name="Utturkar S.M."/>
            <person name="Brown S.D."/>
            <person name="Moo-Young M."/>
            <person name="Chung D.A."/>
            <person name="Chou P.C."/>
        </authorList>
    </citation>
    <scope>NUCLEOTIDE SEQUENCE</scope>
    <source>
        <strain evidence="6">ATCC 6013</strain>
    </source>
</reference>
<evidence type="ECO:0000313" key="6">
    <source>
        <dbReference type="EMBL" id="KRU13614.1"/>
    </source>
</evidence>
<dbReference type="RefSeq" id="WP_003440775.1">
    <property type="nucleotide sequence ID" value="NZ_ANZB01000001.1"/>
</dbReference>